<feature type="domain" description="Glycosyl hydrolase family 92 N-terminal" evidence="3">
    <location>
        <begin position="190"/>
        <end position="338"/>
    </location>
</feature>
<gene>
    <name evidence="4" type="ORF">HNR09_000510</name>
</gene>
<dbReference type="Gene3D" id="1.20.1050.60">
    <property type="entry name" value="alpha-1,2-mannosidase"/>
    <property type="match status" value="1"/>
</dbReference>
<evidence type="ECO:0000313" key="5">
    <source>
        <dbReference type="Proteomes" id="UP000535437"/>
    </source>
</evidence>
<dbReference type="InterPro" id="IPR012939">
    <property type="entry name" value="Glyco_hydro_92"/>
</dbReference>
<dbReference type="SUPFAM" id="SSF48208">
    <property type="entry name" value="Six-hairpin glycosidases"/>
    <property type="match status" value="1"/>
</dbReference>
<dbReference type="Gene3D" id="1.20.1610.10">
    <property type="entry name" value="alpha-1,2-mannosidases domains"/>
    <property type="match status" value="1"/>
</dbReference>
<dbReference type="RefSeq" id="WP_179540627.1">
    <property type="nucleotide sequence ID" value="NZ_BAAALL010000004.1"/>
</dbReference>
<proteinExistence type="predicted"/>
<dbReference type="GO" id="GO:0030246">
    <property type="term" value="F:carbohydrate binding"/>
    <property type="evidence" value="ECO:0007669"/>
    <property type="project" value="InterPro"/>
</dbReference>
<comment type="caution">
    <text evidence="4">The sequence shown here is derived from an EMBL/GenBank/DDBJ whole genome shotgun (WGS) entry which is preliminary data.</text>
</comment>
<dbReference type="GO" id="GO:0006516">
    <property type="term" value="P:glycoprotein catabolic process"/>
    <property type="evidence" value="ECO:0007669"/>
    <property type="project" value="TreeGrafter"/>
</dbReference>
<dbReference type="InterPro" id="IPR041371">
    <property type="entry name" value="GH92_N"/>
</dbReference>
<dbReference type="PANTHER" id="PTHR12143:SF43">
    <property type="entry name" value="PUTATIVE-RELATED"/>
    <property type="match status" value="1"/>
</dbReference>
<dbReference type="EMBL" id="JACCFY010000001">
    <property type="protein sequence ID" value="NYJ77099.1"/>
    <property type="molecule type" value="Genomic_DNA"/>
</dbReference>
<protein>
    <submittedName>
        <fullName evidence="4">Putative alpha-1,2-mannosidase</fullName>
    </submittedName>
</protein>
<dbReference type="Pfam" id="PF17678">
    <property type="entry name" value="Glyco_hydro_92N"/>
    <property type="match status" value="1"/>
</dbReference>
<dbReference type="Pfam" id="PF07971">
    <property type="entry name" value="Glyco_hydro_92"/>
    <property type="match status" value="1"/>
</dbReference>
<dbReference type="Gene3D" id="3.30.2080.10">
    <property type="entry name" value="GH92 mannosidase domain"/>
    <property type="match status" value="1"/>
</dbReference>
<dbReference type="AlphaFoldDB" id="A0A7Z0GJF7"/>
<reference evidence="4 5" key="1">
    <citation type="submission" date="2020-07" db="EMBL/GenBank/DDBJ databases">
        <title>Sequencing the genomes of 1000 actinobacteria strains.</title>
        <authorList>
            <person name="Klenk H.-P."/>
        </authorList>
    </citation>
    <scope>NUCLEOTIDE SEQUENCE [LARGE SCALE GENOMIC DNA]</scope>
    <source>
        <strain evidence="4 5">DSM 15475</strain>
    </source>
</reference>
<dbReference type="Proteomes" id="UP000535437">
    <property type="component" value="Unassembled WGS sequence"/>
</dbReference>
<evidence type="ECO:0000259" key="3">
    <source>
        <dbReference type="Pfam" id="PF17678"/>
    </source>
</evidence>
<sequence>MTSGEIRPGSGPAFSPTSATGQGLLSPQPLLLSVPAGQASVALPLPGVGDGPTSSFLGAGLVGRRIRAEDELTFAVLPEAGDATEDPERRWAATAVTVDLLLDDGTRLSAHGVTDQYGAALDPEAQARARRTWVDQWNLRTVALRPAAGRSIAQVQVRAAAHPEAHIRCWIDAIAIGPGAPVPRSLVDAVDIRRGTHSSGEFSRGNNAPLVCVPHGGLFGLPMTDASAGNWPYSYQAHSAVDPSPRHGEPRVRPQLQGFGTSHLPSPWMGDRGVFILAPALSSSPTSAPADEARRRRALWFDHAEESPHAHQYQVRLEGEDDAGRRRRIEAALTATHHGIGLALDYEVPGSLCLDHRGRMENLSWQLEDGVLLLEGTLHDREDTPAQHVALRVEGVTAAQLSTEDVAAGLCGHLTVGAGHVEAVVGMSSVSPALARAHRDGLPDVATMGARARQSWSAVLDRMQVAEPALLGDVPAQRDRLTTLASSLYRVWAYPQRSGEPVDGGGLVHRAVAGEALRIPITPDGAPEVAAGELTVTNGFWDTYRTEWPLLALLDPVRTGELADGLLAHARHGGWVPRWSAPGPCDMMTGTSSDIVLADLLARQVPGVNWEEAYRTAARHAFTAPPDDRVGRKGLRPAIFRGHVDTATDEGLSWTLDNAINDAGAALLARHLLEAGADLPGHDLAAETEHLERRGLAYQDVFHPEHRFFIGRRPDGAWRVDQDFDPDVWGHDYTETNAWGTRVTAPHDPLGLAELFGSEAALGEALDEILDRPELAREETSGSYGFVIHEQREARDCRQGMLALSNQPAHHMPFMLMAAGRHDDAHRVLGDALDRLFVGSDLGQGHPGDEDNGEMSAWWLFVSLGLYPLVPASGEYVLTPPRWRSISLQIPGASAPLRVTTDGPLPGAGPRFIQEVLLDAEPWDRISVPHARLRDGAHLHISLSDRPQGWASDTRPGGLSDRLRAAGRPDTPLRDALTAAQDPAHAPLVDDVGQTAVELAPGESVVLEALRTEDGTTARRTPLYTLSSARAETSASWQLHGITAAGGELLLDERTDERFDQPRSTRPFLTRAPVPPGVPDWAAVRLTAGTALALEQVELFLD</sequence>
<name>A0A7Z0GJF7_9MICC</name>
<organism evidence="4 5">
    <name type="scientific">Nesterenkonia xinjiangensis</name>
    <dbReference type="NCBI Taxonomy" id="225327"/>
    <lineage>
        <taxon>Bacteria</taxon>
        <taxon>Bacillati</taxon>
        <taxon>Actinomycetota</taxon>
        <taxon>Actinomycetes</taxon>
        <taxon>Micrococcales</taxon>
        <taxon>Micrococcaceae</taxon>
        <taxon>Nesterenkonia</taxon>
    </lineage>
</organism>
<keyword evidence="5" id="KW-1185">Reference proteome</keyword>
<evidence type="ECO:0000259" key="2">
    <source>
        <dbReference type="Pfam" id="PF07971"/>
    </source>
</evidence>
<dbReference type="PANTHER" id="PTHR12143">
    <property type="entry name" value="PEPTIDE N-GLYCANASE PNGASE -RELATED"/>
    <property type="match status" value="1"/>
</dbReference>
<dbReference type="InterPro" id="IPR014718">
    <property type="entry name" value="GH-type_carb-bd"/>
</dbReference>
<dbReference type="GO" id="GO:0005829">
    <property type="term" value="C:cytosol"/>
    <property type="evidence" value="ECO:0007669"/>
    <property type="project" value="TreeGrafter"/>
</dbReference>
<feature type="domain" description="Glycosyl hydrolase family 92" evidence="2">
    <location>
        <begin position="444"/>
        <end position="944"/>
    </location>
</feature>
<dbReference type="GO" id="GO:0000224">
    <property type="term" value="F:peptide-N4-(N-acetyl-beta-glucosaminyl)asparagine amidase activity"/>
    <property type="evidence" value="ECO:0007669"/>
    <property type="project" value="TreeGrafter"/>
</dbReference>
<feature type="region of interest" description="Disordered" evidence="1">
    <location>
        <begin position="946"/>
        <end position="969"/>
    </location>
</feature>
<dbReference type="InterPro" id="IPR050883">
    <property type="entry name" value="PNGase"/>
</dbReference>
<dbReference type="GO" id="GO:0005975">
    <property type="term" value="P:carbohydrate metabolic process"/>
    <property type="evidence" value="ECO:0007669"/>
    <property type="project" value="InterPro"/>
</dbReference>
<accession>A0A7Z0GJF7</accession>
<evidence type="ECO:0000313" key="4">
    <source>
        <dbReference type="EMBL" id="NYJ77099.1"/>
    </source>
</evidence>
<evidence type="ECO:0000256" key="1">
    <source>
        <dbReference type="SAM" id="MobiDB-lite"/>
    </source>
</evidence>
<feature type="region of interest" description="Disordered" evidence="1">
    <location>
        <begin position="1"/>
        <end position="22"/>
    </location>
</feature>
<dbReference type="Gene3D" id="2.70.98.10">
    <property type="match status" value="1"/>
</dbReference>
<dbReference type="InterPro" id="IPR008928">
    <property type="entry name" value="6-hairpin_glycosidase_sf"/>
</dbReference>